<feature type="coiled-coil region" evidence="1">
    <location>
        <begin position="185"/>
        <end position="289"/>
    </location>
</feature>
<name>A0A7S2RPI9_9STRA</name>
<dbReference type="EMBL" id="HBHK01009115">
    <property type="protein sequence ID" value="CAD9677033.1"/>
    <property type="molecule type" value="Transcribed_RNA"/>
</dbReference>
<organism evidence="2">
    <name type="scientific">Mucochytrium quahogii</name>
    <dbReference type="NCBI Taxonomy" id="96639"/>
    <lineage>
        <taxon>Eukaryota</taxon>
        <taxon>Sar</taxon>
        <taxon>Stramenopiles</taxon>
        <taxon>Bigyra</taxon>
        <taxon>Labyrinthulomycetes</taxon>
        <taxon>Thraustochytrida</taxon>
        <taxon>Thraustochytriidae</taxon>
        <taxon>Mucochytrium</taxon>
    </lineage>
</organism>
<dbReference type="AlphaFoldDB" id="A0A7S2RPI9"/>
<evidence type="ECO:0000313" key="2">
    <source>
        <dbReference type="EMBL" id="CAD9677033.1"/>
    </source>
</evidence>
<feature type="coiled-coil region" evidence="1">
    <location>
        <begin position="46"/>
        <end position="133"/>
    </location>
</feature>
<proteinExistence type="predicted"/>
<sequence>MDASVELLERCALLCTENRSLNDRLRRLSENEIGLKQVVAGLMKKLAQNESQIGFYQKQLEEKNQNERDAREENRYVQKELRSVMKSRQRVQVQAHRMHKKAESTEAEAKELAANAETKLKQLAHVLESREQKYKHSLQKSKENEIIAIANVAKAEKELEEFAKIPWQELRQSVSALYNGSKQRLEEADSIIDMANQRANDAEAKYSKLLQTVCVLRQRLEFEENKYKELRVLFEEHQQSLNEMRQESLGIKMNASDVKNQTARLQMELEKASLQNRKLERRLMTERYEAR</sequence>
<accession>A0A7S2RPI9</accession>
<evidence type="ECO:0000256" key="1">
    <source>
        <dbReference type="SAM" id="Coils"/>
    </source>
</evidence>
<protein>
    <submittedName>
        <fullName evidence="2">Uncharacterized protein</fullName>
    </submittedName>
</protein>
<gene>
    <name evidence="2" type="ORF">QSP1433_LOCUS5638</name>
</gene>
<keyword evidence="1" id="KW-0175">Coiled coil</keyword>
<reference evidence="2" key="1">
    <citation type="submission" date="2021-01" db="EMBL/GenBank/DDBJ databases">
        <authorList>
            <person name="Corre E."/>
            <person name="Pelletier E."/>
            <person name="Niang G."/>
            <person name="Scheremetjew M."/>
            <person name="Finn R."/>
            <person name="Kale V."/>
            <person name="Holt S."/>
            <person name="Cochrane G."/>
            <person name="Meng A."/>
            <person name="Brown T."/>
            <person name="Cohen L."/>
        </authorList>
    </citation>
    <scope>NUCLEOTIDE SEQUENCE</scope>
    <source>
        <strain evidence="2">NY070348D</strain>
    </source>
</reference>